<reference evidence="2" key="1">
    <citation type="submission" date="2017-02" db="UniProtKB">
        <authorList>
            <consortium name="WormBaseParasite"/>
        </authorList>
    </citation>
    <scope>IDENTIFICATION</scope>
</reference>
<dbReference type="WBParaSite" id="ALUE_0000922301-mRNA-1">
    <property type="protein sequence ID" value="ALUE_0000922301-mRNA-1"/>
    <property type="gene ID" value="ALUE_0000922301"/>
</dbReference>
<evidence type="ECO:0000313" key="1">
    <source>
        <dbReference type="Proteomes" id="UP000036681"/>
    </source>
</evidence>
<name>A0A0M3HZQ1_ASCLU</name>
<protein>
    <submittedName>
        <fullName evidence="2">Uncharacterized protein</fullName>
    </submittedName>
</protein>
<dbReference type="AlphaFoldDB" id="A0A0M3HZQ1"/>
<evidence type="ECO:0000313" key="2">
    <source>
        <dbReference type="WBParaSite" id="ALUE_0000922301-mRNA-1"/>
    </source>
</evidence>
<organism evidence="1 2">
    <name type="scientific">Ascaris lumbricoides</name>
    <name type="common">Giant roundworm</name>
    <dbReference type="NCBI Taxonomy" id="6252"/>
    <lineage>
        <taxon>Eukaryota</taxon>
        <taxon>Metazoa</taxon>
        <taxon>Ecdysozoa</taxon>
        <taxon>Nematoda</taxon>
        <taxon>Chromadorea</taxon>
        <taxon>Rhabditida</taxon>
        <taxon>Spirurina</taxon>
        <taxon>Ascaridomorpha</taxon>
        <taxon>Ascaridoidea</taxon>
        <taxon>Ascarididae</taxon>
        <taxon>Ascaris</taxon>
    </lineage>
</organism>
<accession>A0A0M3HZQ1</accession>
<dbReference type="Proteomes" id="UP000036681">
    <property type="component" value="Unplaced"/>
</dbReference>
<proteinExistence type="predicted"/>
<sequence>MDAPTLIGEKESTGGEKIRGKNISISHSKKQVEKPIRTSGTKYTLAGLSPDILFHKSHHHVDRDVDDSICVLASVFISNLLLLLSKLLPHQARWCDNWGKRRQTNPIMPQGHDGQSTA</sequence>
<keyword evidence="1" id="KW-1185">Reference proteome</keyword>